<sequence length="653" mass="68882">MSSAPQTTQSSVKQQPAKQSVMRSSKEKQQQAQPKESKPTSPPSVAKQESSTSNSRRGRTSLPTHLAVPPEQQKKITRRSSKPIFDWFQRKLAGTVRARRASESARTSRGHGATGASGRDKKRPPLPDNFHALTRTQSTPSRGRSSGERNIRRRSHAVDSPVPQAQTIQGTVSLDDDSLCEDCRESSTCRSSLARESLWSPTSNLEADEDASVRPLPPSSPPSPSPSHSSSSYLSDPRTFRSLAASTKPTTLLSVDLTNGMAHIAQAPPTPSSTFPRFGSHSRTAGGSTSSAAPIHFSSLPTGHSPSHSVSGDPTQHLASAPPVQAPQLTHYHPRNNPRPSSPPPDNASVLTLASSAFGIPGARPGIVASADAMSVSQFSHFGGSRGALEDRSSHFMLGDDFEADRDADASVRALRPRSRLSRRGSWESEASGWSAKMGHNMNGSTVALSPGTPLHDRGLFWAASVKTGDFDDSASIHDGSQLTEHSPSEMQSTAPLLPEEEADAASTTMAPTPRRTGCSDGDVDDHEADAMKDVATPRHAPAELEKVEAPPLPTSISSDSADTSTTAQTPRAEAHAREAEATTGGDQGKVSTHQVEGSVGEKYLRPSEEGNAAIQSPDARSIAASETTDVYVSAPSTPQPAPSLPVGTPAAA</sequence>
<organism evidence="1 2">
    <name type="scientific">Vararia minispora EC-137</name>
    <dbReference type="NCBI Taxonomy" id="1314806"/>
    <lineage>
        <taxon>Eukaryota</taxon>
        <taxon>Fungi</taxon>
        <taxon>Dikarya</taxon>
        <taxon>Basidiomycota</taxon>
        <taxon>Agaricomycotina</taxon>
        <taxon>Agaricomycetes</taxon>
        <taxon>Russulales</taxon>
        <taxon>Lachnocladiaceae</taxon>
        <taxon>Vararia</taxon>
    </lineage>
</organism>
<dbReference type="Proteomes" id="UP000814128">
    <property type="component" value="Unassembled WGS sequence"/>
</dbReference>
<name>A0ACB8QWY1_9AGAM</name>
<proteinExistence type="predicted"/>
<reference evidence="1" key="1">
    <citation type="submission" date="2021-02" db="EMBL/GenBank/DDBJ databases">
        <authorList>
            <consortium name="DOE Joint Genome Institute"/>
            <person name="Ahrendt S."/>
            <person name="Looney B.P."/>
            <person name="Miyauchi S."/>
            <person name="Morin E."/>
            <person name="Drula E."/>
            <person name="Courty P.E."/>
            <person name="Chicoki N."/>
            <person name="Fauchery L."/>
            <person name="Kohler A."/>
            <person name="Kuo A."/>
            <person name="Labutti K."/>
            <person name="Pangilinan J."/>
            <person name="Lipzen A."/>
            <person name="Riley R."/>
            <person name="Andreopoulos W."/>
            <person name="He G."/>
            <person name="Johnson J."/>
            <person name="Barry K.W."/>
            <person name="Grigoriev I.V."/>
            <person name="Nagy L."/>
            <person name="Hibbett D."/>
            <person name="Henrissat B."/>
            <person name="Matheny P.B."/>
            <person name="Labbe J."/>
            <person name="Martin F."/>
        </authorList>
    </citation>
    <scope>NUCLEOTIDE SEQUENCE</scope>
    <source>
        <strain evidence="1">EC-137</strain>
    </source>
</reference>
<gene>
    <name evidence="1" type="ORF">K488DRAFT_67972</name>
</gene>
<evidence type="ECO:0000313" key="2">
    <source>
        <dbReference type="Proteomes" id="UP000814128"/>
    </source>
</evidence>
<comment type="caution">
    <text evidence="1">The sequence shown here is derived from an EMBL/GenBank/DDBJ whole genome shotgun (WGS) entry which is preliminary data.</text>
</comment>
<accession>A0ACB8QWY1</accession>
<reference evidence="1" key="2">
    <citation type="journal article" date="2022" name="New Phytol.">
        <title>Evolutionary transition to the ectomycorrhizal habit in the genomes of a hyperdiverse lineage of mushroom-forming fungi.</title>
        <authorList>
            <person name="Looney B."/>
            <person name="Miyauchi S."/>
            <person name="Morin E."/>
            <person name="Drula E."/>
            <person name="Courty P.E."/>
            <person name="Kohler A."/>
            <person name="Kuo A."/>
            <person name="LaButti K."/>
            <person name="Pangilinan J."/>
            <person name="Lipzen A."/>
            <person name="Riley R."/>
            <person name="Andreopoulos W."/>
            <person name="He G."/>
            <person name="Johnson J."/>
            <person name="Nolan M."/>
            <person name="Tritt A."/>
            <person name="Barry K.W."/>
            <person name="Grigoriev I.V."/>
            <person name="Nagy L.G."/>
            <person name="Hibbett D."/>
            <person name="Henrissat B."/>
            <person name="Matheny P.B."/>
            <person name="Labbe J."/>
            <person name="Martin F.M."/>
        </authorList>
    </citation>
    <scope>NUCLEOTIDE SEQUENCE</scope>
    <source>
        <strain evidence="1">EC-137</strain>
    </source>
</reference>
<evidence type="ECO:0000313" key="1">
    <source>
        <dbReference type="EMBL" id="KAI0036067.1"/>
    </source>
</evidence>
<keyword evidence="2" id="KW-1185">Reference proteome</keyword>
<dbReference type="EMBL" id="MU273476">
    <property type="protein sequence ID" value="KAI0036067.1"/>
    <property type="molecule type" value="Genomic_DNA"/>
</dbReference>
<protein>
    <submittedName>
        <fullName evidence="1">Uncharacterized protein</fullName>
    </submittedName>
</protein>